<dbReference type="Gene3D" id="3.30.160.60">
    <property type="entry name" value="Classic Zinc Finger"/>
    <property type="match status" value="1"/>
</dbReference>
<comment type="caution">
    <text evidence="4">The sequence shown here is derived from an EMBL/GenBank/DDBJ whole genome shotgun (WGS) entry which is preliminary data.</text>
</comment>
<evidence type="ECO:0000313" key="5">
    <source>
        <dbReference type="Proteomes" id="UP001527925"/>
    </source>
</evidence>
<dbReference type="PANTHER" id="PTHR11538">
    <property type="entry name" value="PHENYLALANYL-TRNA SYNTHETASE"/>
    <property type="match status" value="1"/>
</dbReference>
<keyword evidence="1" id="KW-0863">Zinc-finger</keyword>
<dbReference type="EMBL" id="JADGIZ020000036">
    <property type="protein sequence ID" value="KAL2914222.1"/>
    <property type="molecule type" value="Genomic_DNA"/>
</dbReference>
<sequence length="591" mass="65299">MGSLGAAMPKADASEAEGVFRVLILGDGNFSFTLALARHLWHPQHPSIPARLQTATSALSSLAQAPLLSVAQRYLGLPPDYEAERVHVLATSFDTREQLHAKYGDSKDILGALESEPRFMGRLELRHGVNAWELAEHLGSEAGNGYDLILWNHPHLGTEDFRLHRFLMAHFFDSVSRVLRRPTSSDTPPVAADGSWNPTAGGRVRVSLVQGQELRWDVARQAQRSGLGLESVVWFDESLWPGYVVKRNKHGGSFKNVHTKRHVRTDMRSTFLTFWFDDERSAKGLDPNELPEVHARVLADLGSKSACDPSGAASIMAPLMRLSDQLRIEHVENQKQQHQQDQQDQDSTEAQMESLSLADSPSESTANRGKAKSSRARAIQKPSRKQQRAAAVPADMICPHCGKQLTSARAYQQHVHMVHELHLFGQDWQPERPRVHACKLCRKTFASSDDLWQHEISKHTSIDPADLPSAPDNLHLAAGMAGDDTETDSATAAESDYDYVPCKVCGQAVVRREWGMLLHLESLKPALGLDMCCPLCHKTFIEQRALYQHYKFCRQTRGMRAAAAERAATGPAEAEAGAAAVAEAETLASPP</sequence>
<dbReference type="SMART" id="SM00355">
    <property type="entry name" value="ZnF_C2H2"/>
    <property type="match status" value="3"/>
</dbReference>
<organism evidence="4 5">
    <name type="scientific">Polyrhizophydium stewartii</name>
    <dbReference type="NCBI Taxonomy" id="2732419"/>
    <lineage>
        <taxon>Eukaryota</taxon>
        <taxon>Fungi</taxon>
        <taxon>Fungi incertae sedis</taxon>
        <taxon>Chytridiomycota</taxon>
        <taxon>Chytridiomycota incertae sedis</taxon>
        <taxon>Chytridiomycetes</taxon>
        <taxon>Rhizophydiales</taxon>
        <taxon>Rhizophydiales incertae sedis</taxon>
        <taxon>Polyrhizophydium</taxon>
    </lineage>
</organism>
<gene>
    <name evidence="4" type="ORF">HK105_206318</name>
</gene>
<proteinExistence type="predicted"/>
<feature type="region of interest" description="Disordered" evidence="2">
    <location>
        <begin position="461"/>
        <end position="489"/>
    </location>
</feature>
<dbReference type="Pfam" id="PF10354">
    <property type="entry name" value="BMT5-like"/>
    <property type="match status" value="1"/>
</dbReference>
<dbReference type="InterPro" id="IPR013087">
    <property type="entry name" value="Znf_C2H2_type"/>
</dbReference>
<dbReference type="PROSITE" id="PS00028">
    <property type="entry name" value="ZINC_FINGER_C2H2_1"/>
    <property type="match status" value="2"/>
</dbReference>
<feature type="compositionally biased region" description="Polar residues" evidence="2">
    <location>
        <begin position="348"/>
        <end position="367"/>
    </location>
</feature>
<evidence type="ECO:0000313" key="4">
    <source>
        <dbReference type="EMBL" id="KAL2914222.1"/>
    </source>
</evidence>
<feature type="domain" description="C2H2-type" evidence="3">
    <location>
        <begin position="436"/>
        <end position="464"/>
    </location>
</feature>
<accession>A0ABR4N3V6</accession>
<feature type="region of interest" description="Disordered" evidence="2">
    <location>
        <begin position="332"/>
        <end position="391"/>
    </location>
</feature>
<dbReference type="PANTHER" id="PTHR11538:SF26">
    <property type="entry name" value="FERREDOXIN-FOLD ANTICODON-BINDING DOMAIN-CONTAINING PROTEIN 1"/>
    <property type="match status" value="1"/>
</dbReference>
<name>A0ABR4N3V6_9FUNG</name>
<evidence type="ECO:0000256" key="1">
    <source>
        <dbReference type="PROSITE-ProRule" id="PRU00042"/>
    </source>
</evidence>
<dbReference type="PROSITE" id="PS50157">
    <property type="entry name" value="ZINC_FINGER_C2H2_2"/>
    <property type="match status" value="1"/>
</dbReference>
<dbReference type="InterPro" id="IPR019446">
    <property type="entry name" value="BMT5-like"/>
</dbReference>
<evidence type="ECO:0000256" key="2">
    <source>
        <dbReference type="SAM" id="MobiDB-lite"/>
    </source>
</evidence>
<evidence type="ECO:0000259" key="3">
    <source>
        <dbReference type="PROSITE" id="PS50157"/>
    </source>
</evidence>
<keyword evidence="1" id="KW-0862">Zinc</keyword>
<reference evidence="4 5" key="1">
    <citation type="submission" date="2023-09" db="EMBL/GenBank/DDBJ databases">
        <title>Pangenome analysis of Batrachochytrium dendrobatidis and related Chytrids.</title>
        <authorList>
            <person name="Yacoub M.N."/>
            <person name="Stajich J.E."/>
            <person name="James T.Y."/>
        </authorList>
    </citation>
    <scope>NUCLEOTIDE SEQUENCE [LARGE SCALE GENOMIC DNA]</scope>
    <source>
        <strain evidence="4 5">JEL0888</strain>
    </source>
</reference>
<keyword evidence="5" id="KW-1185">Reference proteome</keyword>
<dbReference type="Proteomes" id="UP001527925">
    <property type="component" value="Unassembled WGS sequence"/>
</dbReference>
<protein>
    <recommendedName>
        <fullName evidence="3">C2H2-type domain-containing protein</fullName>
    </recommendedName>
</protein>
<keyword evidence="1" id="KW-0479">Metal-binding</keyword>